<dbReference type="PANTHER" id="PTHR24091:SF0">
    <property type="entry name" value="LYMPHOCYTE TRANSMEMBRANE ADAPTER 1"/>
    <property type="match status" value="1"/>
</dbReference>
<feature type="region of interest" description="Disordered" evidence="1">
    <location>
        <begin position="349"/>
        <end position="369"/>
    </location>
</feature>
<feature type="compositionally biased region" description="Polar residues" evidence="1">
    <location>
        <begin position="16"/>
        <end position="31"/>
    </location>
</feature>
<evidence type="ECO:0000313" key="3">
    <source>
        <dbReference type="Proteomes" id="UP000515203"/>
    </source>
</evidence>
<keyword evidence="2" id="KW-1133">Transmembrane helix</keyword>
<protein>
    <submittedName>
        <fullName evidence="4">Lymphocyte transmembrane adapter 1</fullName>
    </submittedName>
</protein>
<dbReference type="InParanoid" id="A0A6P3EJ87"/>
<dbReference type="OrthoDB" id="9449526at2759"/>
<dbReference type="Pfam" id="PF15681">
    <property type="entry name" value="LAX"/>
    <property type="match status" value="1"/>
</dbReference>
<dbReference type="CTD" id="54900"/>
<dbReference type="GO" id="GO:0050868">
    <property type="term" value="P:negative regulation of T cell activation"/>
    <property type="evidence" value="ECO:0007669"/>
    <property type="project" value="TreeGrafter"/>
</dbReference>
<dbReference type="GO" id="GO:0046649">
    <property type="term" value="P:lymphocyte activation"/>
    <property type="evidence" value="ECO:0007669"/>
    <property type="project" value="TreeGrafter"/>
</dbReference>
<name>A0A6P3EJ87_OCTDE</name>
<evidence type="ECO:0000256" key="2">
    <source>
        <dbReference type="SAM" id="Phobius"/>
    </source>
</evidence>
<dbReference type="GeneID" id="101584851"/>
<dbReference type="GO" id="GO:0050851">
    <property type="term" value="P:antigen receptor-mediated signaling pathway"/>
    <property type="evidence" value="ECO:0007669"/>
    <property type="project" value="TreeGrafter"/>
</dbReference>
<dbReference type="PANTHER" id="PTHR24091">
    <property type="entry name" value="LYMPHOCYTE TRANSMEMBRANE ADAPTER 1"/>
    <property type="match status" value="1"/>
</dbReference>
<dbReference type="RefSeq" id="XP_004625440.1">
    <property type="nucleotide sequence ID" value="XM_004625383.2"/>
</dbReference>
<gene>
    <name evidence="4" type="primary">Lax1</name>
</gene>
<evidence type="ECO:0000313" key="4">
    <source>
        <dbReference type="RefSeq" id="XP_004625440.1"/>
    </source>
</evidence>
<sequence length="395" mass="43095">MDITPTAWDSARRTSDTSTLQGTPSSLEENKDQSSSIFSGFAGLLAFLLLVTASCILWNWSKRKKLQVPYLRVTGLPSLTLSQPRQRAKNIYDLLPRRQEELGRHQSRSIRIFSTESLISRISDSPEHMPAHADNTLRRHRVHIHAVSYAVGIYDNATVPQVHGNLAPSVHYINVTASRDGSSTSSEDSNDYVNVPTAEETTKMLTSTNSQSENVFVLPCVQELEFNEEGLESCGDTNAGTSLRVPGTEGSDSLSDGDSSSQTSHDYVNMIGLDLGDTSERKSGMDFQYGRDYVNIPAADPNGSQQQAEEEEMSSNTDCGEGRTDGPGAHLQPGTRLSSGYCVAFQPSIQSGNSQMTCAEETSDEDSDDYENVLVAAVEGRNQEQGPDTQLLPDQ</sequence>
<dbReference type="GO" id="GO:0035556">
    <property type="term" value="P:intracellular signal transduction"/>
    <property type="evidence" value="ECO:0007669"/>
    <property type="project" value="TreeGrafter"/>
</dbReference>
<reference evidence="4" key="1">
    <citation type="submission" date="2025-08" db="UniProtKB">
        <authorList>
            <consortium name="RefSeq"/>
        </authorList>
    </citation>
    <scope>IDENTIFICATION</scope>
</reference>
<feature type="transmembrane region" description="Helical" evidence="2">
    <location>
        <begin position="37"/>
        <end position="60"/>
    </location>
</feature>
<feature type="region of interest" description="Disordered" evidence="1">
    <location>
        <begin position="231"/>
        <end position="265"/>
    </location>
</feature>
<feature type="region of interest" description="Disordered" evidence="1">
    <location>
        <begin position="1"/>
        <end position="31"/>
    </location>
</feature>
<dbReference type="GO" id="GO:0005886">
    <property type="term" value="C:plasma membrane"/>
    <property type="evidence" value="ECO:0007669"/>
    <property type="project" value="TreeGrafter"/>
</dbReference>
<evidence type="ECO:0000256" key="1">
    <source>
        <dbReference type="SAM" id="MobiDB-lite"/>
    </source>
</evidence>
<feature type="region of interest" description="Disordered" evidence="1">
    <location>
        <begin position="294"/>
        <end position="335"/>
    </location>
</feature>
<organism evidence="3 4">
    <name type="scientific">Octodon degus</name>
    <name type="common">Degu</name>
    <name type="synonym">Sciurus degus</name>
    <dbReference type="NCBI Taxonomy" id="10160"/>
    <lineage>
        <taxon>Eukaryota</taxon>
        <taxon>Metazoa</taxon>
        <taxon>Chordata</taxon>
        <taxon>Craniata</taxon>
        <taxon>Vertebrata</taxon>
        <taxon>Euteleostomi</taxon>
        <taxon>Mammalia</taxon>
        <taxon>Eutheria</taxon>
        <taxon>Euarchontoglires</taxon>
        <taxon>Glires</taxon>
        <taxon>Rodentia</taxon>
        <taxon>Hystricomorpha</taxon>
        <taxon>Octodontidae</taxon>
        <taxon>Octodon</taxon>
    </lineage>
</organism>
<dbReference type="InterPro" id="IPR031393">
    <property type="entry name" value="LAX"/>
</dbReference>
<keyword evidence="3" id="KW-1185">Reference proteome</keyword>
<dbReference type="FunCoup" id="A0A6P3EJ87">
    <property type="interactions" value="365"/>
</dbReference>
<keyword evidence="2" id="KW-0472">Membrane</keyword>
<dbReference type="GO" id="GO:0006955">
    <property type="term" value="P:immune response"/>
    <property type="evidence" value="ECO:0007669"/>
    <property type="project" value="InterPro"/>
</dbReference>
<dbReference type="Proteomes" id="UP000515203">
    <property type="component" value="Unplaced"/>
</dbReference>
<proteinExistence type="predicted"/>
<accession>A0A6P3EJ87</accession>
<keyword evidence="2 4" id="KW-0812">Transmembrane</keyword>
<dbReference type="AlphaFoldDB" id="A0A6P3EJ87"/>
<feature type="compositionally biased region" description="Low complexity" evidence="1">
    <location>
        <begin position="251"/>
        <end position="265"/>
    </location>
</feature>